<dbReference type="EMBL" id="JATN01000322">
    <property type="protein sequence ID" value="EUC55732.1"/>
    <property type="molecule type" value="Genomic_DNA"/>
</dbReference>
<feature type="compositionally biased region" description="Polar residues" evidence="1">
    <location>
        <begin position="82"/>
        <end position="100"/>
    </location>
</feature>
<comment type="caution">
    <text evidence="2">The sequence shown here is derived from an EMBL/GenBank/DDBJ whole genome shotgun (WGS) entry which is preliminary data.</text>
</comment>
<gene>
    <name evidence="2" type="ORF">RSOL_128410</name>
</gene>
<name>X8J1D0_9AGAM</name>
<organism evidence="2 3">
    <name type="scientific">Rhizoctonia solani AG-3 Rhs1AP</name>
    <dbReference type="NCBI Taxonomy" id="1086054"/>
    <lineage>
        <taxon>Eukaryota</taxon>
        <taxon>Fungi</taxon>
        <taxon>Dikarya</taxon>
        <taxon>Basidiomycota</taxon>
        <taxon>Agaricomycotina</taxon>
        <taxon>Agaricomycetes</taxon>
        <taxon>Cantharellales</taxon>
        <taxon>Ceratobasidiaceae</taxon>
        <taxon>Rhizoctonia</taxon>
    </lineage>
</organism>
<reference evidence="3" key="1">
    <citation type="journal article" date="2014" name="Genome Announc.">
        <title>Draft genome sequence of the plant-pathogenic soil fungus Rhizoctonia solani anastomosis group 3 strain Rhs1AP.</title>
        <authorList>
            <person name="Cubeta M.A."/>
            <person name="Thomas E."/>
            <person name="Dean R.A."/>
            <person name="Jabaji S."/>
            <person name="Neate S.M."/>
            <person name="Tavantzis S."/>
            <person name="Toda T."/>
            <person name="Vilgalys R."/>
            <person name="Bharathan N."/>
            <person name="Fedorova-Abrams N."/>
            <person name="Pakala S.B."/>
            <person name="Pakala S.M."/>
            <person name="Zafar N."/>
            <person name="Joardar V."/>
            <person name="Losada L."/>
            <person name="Nierman W.C."/>
        </authorList>
    </citation>
    <scope>NUCLEOTIDE SEQUENCE [LARGE SCALE GENOMIC DNA]</scope>
    <source>
        <strain evidence="3">AG-3</strain>
    </source>
</reference>
<feature type="compositionally biased region" description="Basic and acidic residues" evidence="1">
    <location>
        <begin position="317"/>
        <end position="331"/>
    </location>
</feature>
<proteinExistence type="predicted"/>
<dbReference type="AlphaFoldDB" id="X8J1D0"/>
<feature type="region of interest" description="Disordered" evidence="1">
    <location>
        <begin position="82"/>
        <end position="102"/>
    </location>
</feature>
<evidence type="ECO:0000313" key="3">
    <source>
        <dbReference type="Proteomes" id="UP000030108"/>
    </source>
</evidence>
<feature type="non-terminal residue" evidence="2">
    <location>
        <position position="388"/>
    </location>
</feature>
<sequence>MSDSEFYPDDVSEYEIDSSYESDWVQIAPGPHAPNASPSGQTMSEILSQRLPHFPLRLVGAQNAPCTNNAGATMPVVPNAPATTSQAPRNQGHGRTSAPTVVTLKSPPTQMITIRYEKNSSLPRHPTVFETVIVAHGSMTPLELRSLIIAKMGIFPMGADLACSILPSRPIKRLTWNSAEEVEQSLRDVVQANSRKKSVEKVLEITNVLPAPKVDGPATKKKTSDVIIEVTKDHQAVSDLKDKHYCAICPGSVCFIDPETGKHIRCRRGRHIKTEFKLKDSSPPPVASSSRVPPREYIKVESESEHSVYTISSGSDSDSKSKSNLKPKPDRSASSSDLPSPSNITQPRIANLLRALDNLHPELDVMSYAEQFHHRMDGHTRVDAPADG</sequence>
<feature type="compositionally biased region" description="Low complexity" evidence="1">
    <location>
        <begin position="332"/>
        <end position="342"/>
    </location>
</feature>
<accession>X8J1D0</accession>
<protein>
    <submittedName>
        <fullName evidence="2">Uncharacterized protein</fullName>
    </submittedName>
</protein>
<feature type="region of interest" description="Disordered" evidence="1">
    <location>
        <begin position="300"/>
        <end position="345"/>
    </location>
</feature>
<dbReference type="Proteomes" id="UP000030108">
    <property type="component" value="Unassembled WGS sequence"/>
</dbReference>
<evidence type="ECO:0000313" key="2">
    <source>
        <dbReference type="EMBL" id="EUC55732.1"/>
    </source>
</evidence>
<evidence type="ECO:0000256" key="1">
    <source>
        <dbReference type="SAM" id="MobiDB-lite"/>
    </source>
</evidence>